<accession>A0ABP9Q5R4</accession>
<dbReference type="EMBL" id="BAABJP010000015">
    <property type="protein sequence ID" value="GAA5156949.1"/>
    <property type="molecule type" value="Genomic_DNA"/>
</dbReference>
<feature type="transmembrane region" description="Helical" evidence="1">
    <location>
        <begin position="132"/>
        <end position="157"/>
    </location>
</feature>
<proteinExistence type="predicted"/>
<dbReference type="RefSeq" id="WP_185059460.1">
    <property type="nucleotide sequence ID" value="NZ_BAABJP010000015.1"/>
</dbReference>
<comment type="caution">
    <text evidence="2">The sequence shown here is derived from an EMBL/GenBank/DDBJ whole genome shotgun (WGS) entry which is preliminary data.</text>
</comment>
<name>A0ABP9Q5R4_9PSEU</name>
<keyword evidence="1" id="KW-0812">Transmembrane</keyword>
<keyword evidence="1" id="KW-0472">Membrane</keyword>
<feature type="transmembrane region" description="Helical" evidence="1">
    <location>
        <begin position="164"/>
        <end position="186"/>
    </location>
</feature>
<evidence type="ECO:0008006" key="4">
    <source>
        <dbReference type="Google" id="ProtNLM"/>
    </source>
</evidence>
<reference evidence="3" key="1">
    <citation type="journal article" date="2019" name="Int. J. Syst. Evol. Microbiol.">
        <title>The Global Catalogue of Microorganisms (GCM) 10K type strain sequencing project: providing services to taxonomists for standard genome sequencing and annotation.</title>
        <authorList>
            <consortium name="The Broad Institute Genomics Platform"/>
            <consortium name="The Broad Institute Genome Sequencing Center for Infectious Disease"/>
            <person name="Wu L."/>
            <person name="Ma J."/>
        </authorList>
    </citation>
    <scope>NUCLEOTIDE SEQUENCE [LARGE SCALE GENOMIC DNA]</scope>
    <source>
        <strain evidence="3">JCM 18303</strain>
    </source>
</reference>
<feature type="transmembrane region" description="Helical" evidence="1">
    <location>
        <begin position="91"/>
        <end position="120"/>
    </location>
</feature>
<gene>
    <name evidence="2" type="ORF">GCM10023321_34110</name>
</gene>
<organism evidence="2 3">
    <name type="scientific">Pseudonocardia eucalypti</name>
    <dbReference type="NCBI Taxonomy" id="648755"/>
    <lineage>
        <taxon>Bacteria</taxon>
        <taxon>Bacillati</taxon>
        <taxon>Actinomycetota</taxon>
        <taxon>Actinomycetes</taxon>
        <taxon>Pseudonocardiales</taxon>
        <taxon>Pseudonocardiaceae</taxon>
        <taxon>Pseudonocardia</taxon>
    </lineage>
</organism>
<keyword evidence="3" id="KW-1185">Reference proteome</keyword>
<evidence type="ECO:0000313" key="2">
    <source>
        <dbReference type="EMBL" id="GAA5156949.1"/>
    </source>
</evidence>
<feature type="transmembrane region" description="Helical" evidence="1">
    <location>
        <begin position="21"/>
        <end position="40"/>
    </location>
</feature>
<feature type="transmembrane region" description="Helical" evidence="1">
    <location>
        <begin position="227"/>
        <end position="249"/>
    </location>
</feature>
<sequence>MPALGMVGLVNAEARKTSSTAAWWALLIPAVLLCLLVTAISESSAAVAVAKALVFVAPFAAVFGVVCAAAEFSHRTITTSYLTAPGRAQLVLAKVALAAGVGAGYALVCVPFGLLGIVLGGNEMGSGAFSTVLGLTLVGMVVYALWAIVGVGIGMLIGNQIAAVLTVVLYLTLVELIVELMAIWVFSLENVREFLPKGSADQTLAGFAGDVSIDRLLEAPTLDVTPWWVTLLVFCGYAAVAVLGGIAGAQHRDIT</sequence>
<protein>
    <recommendedName>
        <fullName evidence="4">ABC transporter permease</fullName>
    </recommendedName>
</protein>
<feature type="transmembrane region" description="Helical" evidence="1">
    <location>
        <begin position="46"/>
        <end position="70"/>
    </location>
</feature>
<evidence type="ECO:0000256" key="1">
    <source>
        <dbReference type="SAM" id="Phobius"/>
    </source>
</evidence>
<keyword evidence="1" id="KW-1133">Transmembrane helix</keyword>
<dbReference type="Proteomes" id="UP001428817">
    <property type="component" value="Unassembled WGS sequence"/>
</dbReference>
<evidence type="ECO:0000313" key="3">
    <source>
        <dbReference type="Proteomes" id="UP001428817"/>
    </source>
</evidence>